<name>A0A9D1UWD8_9LACO</name>
<dbReference type="PRINTS" id="PR01713">
    <property type="entry name" value="NUCEPIMERASE"/>
</dbReference>
<evidence type="ECO:0000313" key="3">
    <source>
        <dbReference type="EMBL" id="HIX01626.1"/>
    </source>
</evidence>
<reference evidence="3" key="2">
    <citation type="submission" date="2021-04" db="EMBL/GenBank/DDBJ databases">
        <authorList>
            <person name="Gilroy R."/>
        </authorList>
    </citation>
    <scope>NUCLEOTIDE SEQUENCE</scope>
    <source>
        <strain evidence="3">6627</strain>
    </source>
</reference>
<evidence type="ECO:0000259" key="2">
    <source>
        <dbReference type="Pfam" id="PF01370"/>
    </source>
</evidence>
<dbReference type="InterPro" id="IPR036291">
    <property type="entry name" value="NAD(P)-bd_dom_sf"/>
</dbReference>
<feature type="domain" description="NAD-dependent epimerase/dehydratase" evidence="2">
    <location>
        <begin position="4"/>
        <end position="243"/>
    </location>
</feature>
<dbReference type="Gene3D" id="3.90.25.10">
    <property type="entry name" value="UDP-galactose 4-epimerase, domain 1"/>
    <property type="match status" value="1"/>
</dbReference>
<dbReference type="Gene3D" id="3.40.50.720">
    <property type="entry name" value="NAD(P)-binding Rossmann-like Domain"/>
    <property type="match status" value="1"/>
</dbReference>
<dbReference type="SUPFAM" id="SSF51735">
    <property type="entry name" value="NAD(P)-binding Rossmann-fold domains"/>
    <property type="match status" value="1"/>
</dbReference>
<comment type="caution">
    <text evidence="3">The sequence shown here is derived from an EMBL/GenBank/DDBJ whole genome shotgun (WGS) entry which is preliminary data.</text>
</comment>
<dbReference type="EMBL" id="DXFP01000019">
    <property type="protein sequence ID" value="HIX01626.1"/>
    <property type="molecule type" value="Genomic_DNA"/>
</dbReference>
<dbReference type="Proteomes" id="UP000823963">
    <property type="component" value="Unassembled WGS sequence"/>
</dbReference>
<comment type="similarity">
    <text evidence="1">Belongs to the NAD(P)-dependent epimerase/dehydratase family.</text>
</comment>
<organism evidence="3 4">
    <name type="scientific">Candidatus Ligilactobacillus excrementigallinarum</name>
    <dbReference type="NCBI Taxonomy" id="2838641"/>
    <lineage>
        <taxon>Bacteria</taxon>
        <taxon>Bacillati</taxon>
        <taxon>Bacillota</taxon>
        <taxon>Bacilli</taxon>
        <taxon>Lactobacillales</taxon>
        <taxon>Lactobacillaceae</taxon>
        <taxon>Ligilactobacillus</taxon>
    </lineage>
</organism>
<reference evidence="3" key="1">
    <citation type="journal article" date="2021" name="PeerJ">
        <title>Extensive microbial diversity within the chicken gut microbiome revealed by metagenomics and culture.</title>
        <authorList>
            <person name="Gilroy R."/>
            <person name="Ravi A."/>
            <person name="Getino M."/>
            <person name="Pursley I."/>
            <person name="Horton D.L."/>
            <person name="Alikhan N.F."/>
            <person name="Baker D."/>
            <person name="Gharbi K."/>
            <person name="Hall N."/>
            <person name="Watson M."/>
            <person name="Adriaenssens E.M."/>
            <person name="Foster-Nyarko E."/>
            <person name="Jarju S."/>
            <person name="Secka A."/>
            <person name="Antonio M."/>
            <person name="Oren A."/>
            <person name="Chaudhuri R.R."/>
            <person name="La Ragione R."/>
            <person name="Hildebrand F."/>
            <person name="Pallen M.J."/>
        </authorList>
    </citation>
    <scope>NUCLEOTIDE SEQUENCE</scope>
    <source>
        <strain evidence="3">6627</strain>
    </source>
</reference>
<accession>A0A9D1UWD8</accession>
<sequence>MSNVLITGGAGFVGSNLADRLISQGDHITIVDDLSMGLVENIPDSDLVDFYEESITNKEFMEDLLVKNQFDYIYLFAGVASVADSVGRPYETHQINQEANVFLMEVIRKHKLPVKKVLFASSAAVYGDEPTLPKKETSRIKPLTPYAIDKFASERYVIDYDQLYGIPTVAVRFFNIYGPKQNPSSPYSGVISIITDCIRDNKIFNLYGDGNQVRDFVYIDDVIDALILLTREDIATHGVYNVASGLQTSINDMIQAYENLTGKTLQIDYQAERQGDIKYSYADISKLSKLGYRPVYNIEQGLKKYWEYINQGM</sequence>
<dbReference type="InterPro" id="IPR001509">
    <property type="entry name" value="Epimerase_deHydtase"/>
</dbReference>
<dbReference type="PANTHER" id="PTHR43000">
    <property type="entry name" value="DTDP-D-GLUCOSE 4,6-DEHYDRATASE-RELATED"/>
    <property type="match status" value="1"/>
</dbReference>
<protein>
    <submittedName>
        <fullName evidence="3">NAD-dependent epimerase/dehydratase family protein</fullName>
    </submittedName>
</protein>
<dbReference type="Pfam" id="PF01370">
    <property type="entry name" value="Epimerase"/>
    <property type="match status" value="1"/>
</dbReference>
<evidence type="ECO:0000313" key="4">
    <source>
        <dbReference type="Proteomes" id="UP000823963"/>
    </source>
</evidence>
<evidence type="ECO:0000256" key="1">
    <source>
        <dbReference type="ARBA" id="ARBA00007637"/>
    </source>
</evidence>
<gene>
    <name evidence="3" type="ORF">H9861_02605</name>
</gene>
<proteinExistence type="inferred from homology"/>
<dbReference type="AlphaFoldDB" id="A0A9D1UWD8"/>